<reference evidence="1 2" key="1">
    <citation type="submission" date="2018-05" db="EMBL/GenBank/DDBJ databases">
        <title>Genetic diversity of glacier-inhabiting Cryobacterium bacteria in China and description of Cryobacterium mengkeensis sp. nov. and Arthrobacter glacialis sp. nov.</title>
        <authorList>
            <person name="Liu Q."/>
            <person name="Xin Y.-H."/>
        </authorList>
    </citation>
    <scope>NUCLEOTIDE SEQUENCE [LARGE SCALE GENOMIC DNA]</scope>
    <source>
        <strain evidence="1 2">B7</strain>
    </source>
</reference>
<gene>
    <name evidence="1" type="ORF">CVS30_08690</name>
</gene>
<name>A0A2V5IWL1_9MICC</name>
<sequence length="139" mass="14945">MSIDHSSPNAVEVQDTQGDGLSCVYCRTDLHLIVESIQTPDSKKPGFVSIEYSCGHCEAFFAHDASVESVAKLLANSHCETGVLQFGSYYIHCGEPMTPGRIKLARLKVSDGDLADAPGLAVPSMVLRCRCGFQISLPV</sequence>
<proteinExistence type="predicted"/>
<organism evidence="1 2">
    <name type="scientific">Arthrobacter psychrolactophilus</name>
    <dbReference type="NCBI Taxonomy" id="92442"/>
    <lineage>
        <taxon>Bacteria</taxon>
        <taxon>Bacillati</taxon>
        <taxon>Actinomycetota</taxon>
        <taxon>Actinomycetes</taxon>
        <taxon>Micrococcales</taxon>
        <taxon>Micrococcaceae</taxon>
        <taxon>Arthrobacter</taxon>
    </lineage>
</organism>
<dbReference type="RefSeq" id="WP_110484947.1">
    <property type="nucleotide sequence ID" value="NZ_QJVC01000006.1"/>
</dbReference>
<evidence type="ECO:0000313" key="2">
    <source>
        <dbReference type="Proteomes" id="UP000247980"/>
    </source>
</evidence>
<dbReference type="OrthoDB" id="4951458at2"/>
<keyword evidence="2" id="KW-1185">Reference proteome</keyword>
<dbReference type="AlphaFoldDB" id="A0A2V5IWL1"/>
<comment type="caution">
    <text evidence="1">The sequence shown here is derived from an EMBL/GenBank/DDBJ whole genome shotgun (WGS) entry which is preliminary data.</text>
</comment>
<dbReference type="EMBL" id="QJVC01000006">
    <property type="protein sequence ID" value="PYI38633.1"/>
    <property type="molecule type" value="Genomic_DNA"/>
</dbReference>
<accession>A0A2V5IWL1</accession>
<protein>
    <submittedName>
        <fullName evidence="1">Uncharacterized protein</fullName>
    </submittedName>
</protein>
<dbReference type="Proteomes" id="UP000247980">
    <property type="component" value="Unassembled WGS sequence"/>
</dbReference>
<evidence type="ECO:0000313" key="1">
    <source>
        <dbReference type="EMBL" id="PYI38633.1"/>
    </source>
</evidence>